<accession>A0A6D2I849</accession>
<evidence type="ECO:0000313" key="1">
    <source>
        <dbReference type="EMBL" id="CAA7021570.1"/>
    </source>
</evidence>
<protein>
    <submittedName>
        <fullName evidence="1">Uncharacterized protein</fullName>
    </submittedName>
</protein>
<sequence>MSNGWNLFPWRRGQKMSPLNRINGFCFTSNYNTSSIRSFASPVEPTNMEKDLKKLVDSVAKFCSNMEGTKVTFESSRTGGDDSIGKTNGNPYRMCVEGYIPSEKGSDRYRVCVDVGEKLLECVKAAISDGGQFSAEGGIYVG</sequence>
<reference evidence="1" key="1">
    <citation type="submission" date="2020-01" db="EMBL/GenBank/DDBJ databases">
        <authorList>
            <person name="Mishra B."/>
        </authorList>
    </citation>
    <scope>NUCLEOTIDE SEQUENCE [LARGE SCALE GENOMIC DNA]</scope>
</reference>
<comment type="caution">
    <text evidence="1">The sequence shown here is derived from an EMBL/GenBank/DDBJ whole genome shotgun (WGS) entry which is preliminary data.</text>
</comment>
<proteinExistence type="predicted"/>
<evidence type="ECO:0000313" key="2">
    <source>
        <dbReference type="Proteomes" id="UP000467841"/>
    </source>
</evidence>
<gene>
    <name evidence="1" type="ORF">MERR_LOCUS8805</name>
</gene>
<keyword evidence="2" id="KW-1185">Reference proteome</keyword>
<dbReference type="Proteomes" id="UP000467841">
    <property type="component" value="Unassembled WGS sequence"/>
</dbReference>
<organism evidence="1 2">
    <name type="scientific">Microthlaspi erraticum</name>
    <dbReference type="NCBI Taxonomy" id="1685480"/>
    <lineage>
        <taxon>Eukaryota</taxon>
        <taxon>Viridiplantae</taxon>
        <taxon>Streptophyta</taxon>
        <taxon>Embryophyta</taxon>
        <taxon>Tracheophyta</taxon>
        <taxon>Spermatophyta</taxon>
        <taxon>Magnoliopsida</taxon>
        <taxon>eudicotyledons</taxon>
        <taxon>Gunneridae</taxon>
        <taxon>Pentapetalae</taxon>
        <taxon>rosids</taxon>
        <taxon>malvids</taxon>
        <taxon>Brassicales</taxon>
        <taxon>Brassicaceae</taxon>
        <taxon>Coluteocarpeae</taxon>
        <taxon>Microthlaspi</taxon>
    </lineage>
</organism>
<dbReference type="AlphaFoldDB" id="A0A6D2I849"/>
<dbReference type="EMBL" id="CACVBM020000632">
    <property type="protein sequence ID" value="CAA7021570.1"/>
    <property type="molecule type" value="Genomic_DNA"/>
</dbReference>
<name>A0A6D2I849_9BRAS</name>